<sequence>MYTYSGLYSVIECLPDIGDSGYRIYRYTLERLEGQPPLATNQLVCQDISGGNENFPIRAINLVDNPPFAPACLTYVTTNQISANVTMPKAPTDASAKEHVPIQGHVPVQGLMVQTSLMNLFKDGGRSRDFIPVGAFICEYIGEIKRSDETRDPENFYIMDIYCLQSMKGLGGREKRFKEVAINETALLDKEDDKVDICIEIPELPCVLSDHHDPGFARIVLFTNDNIAPYQELSYDYGYSANSVVHKNGELYEQIRCSCDAPDCKKHMY</sequence>
<dbReference type="InterPro" id="IPR036987">
    <property type="entry name" value="SRA-YDG_sf"/>
</dbReference>
<dbReference type="AlphaFoldDB" id="A0A4Y7K5N1"/>
<dbReference type="Gramene" id="RZC68136">
    <property type="protein sequence ID" value="RZC68136"/>
    <property type="gene ID" value="C5167_031388"/>
</dbReference>
<dbReference type="PROSITE" id="PS51015">
    <property type="entry name" value="YDG"/>
    <property type="match status" value="1"/>
</dbReference>
<gene>
    <name evidence="5" type="ORF">C5167_031388</name>
</gene>
<keyword evidence="6" id="KW-1185">Reference proteome</keyword>
<dbReference type="InterPro" id="IPR003105">
    <property type="entry name" value="SRA_YDG"/>
</dbReference>
<evidence type="ECO:0000256" key="3">
    <source>
        <dbReference type="PROSITE-ProRule" id="PRU00358"/>
    </source>
</evidence>
<dbReference type="Proteomes" id="UP000316621">
    <property type="component" value="Chromosome 7"/>
</dbReference>
<dbReference type="SUPFAM" id="SSF82199">
    <property type="entry name" value="SET domain"/>
    <property type="match status" value="1"/>
</dbReference>
<dbReference type="InterPro" id="IPR046341">
    <property type="entry name" value="SET_dom_sf"/>
</dbReference>
<protein>
    <recommendedName>
        <fullName evidence="4">YDG domain-containing protein</fullName>
    </recommendedName>
</protein>
<dbReference type="EMBL" id="CM010721">
    <property type="protein sequence ID" value="RZC68136.1"/>
    <property type="molecule type" value="Genomic_DNA"/>
</dbReference>
<evidence type="ECO:0000256" key="2">
    <source>
        <dbReference type="ARBA" id="ARBA00023242"/>
    </source>
</evidence>
<dbReference type="InterPro" id="IPR051357">
    <property type="entry name" value="H3K9_HMTase_SUVAR3-9"/>
</dbReference>
<dbReference type="GO" id="GO:0005694">
    <property type="term" value="C:chromosome"/>
    <property type="evidence" value="ECO:0007669"/>
    <property type="project" value="UniProtKB-SubCell"/>
</dbReference>
<proteinExistence type="predicted"/>
<dbReference type="STRING" id="3469.A0A4Y7K5N1"/>
<dbReference type="Gene3D" id="2.30.280.10">
    <property type="entry name" value="SRA-YDG"/>
    <property type="match status" value="1"/>
</dbReference>
<dbReference type="Gene3D" id="2.170.270.10">
    <property type="entry name" value="SET domain"/>
    <property type="match status" value="1"/>
</dbReference>
<keyword evidence="2 3" id="KW-0539">Nucleus</keyword>
<evidence type="ECO:0000256" key="1">
    <source>
        <dbReference type="ARBA" id="ARBA00004286"/>
    </source>
</evidence>
<name>A0A4Y7K5N1_PAPSO</name>
<evidence type="ECO:0000313" key="5">
    <source>
        <dbReference type="EMBL" id="RZC68136.1"/>
    </source>
</evidence>
<evidence type="ECO:0000313" key="6">
    <source>
        <dbReference type="Proteomes" id="UP000316621"/>
    </source>
</evidence>
<evidence type="ECO:0000259" key="4">
    <source>
        <dbReference type="PROSITE" id="PS51015"/>
    </source>
</evidence>
<reference evidence="5 6" key="1">
    <citation type="journal article" date="2018" name="Science">
        <title>The opium poppy genome and morphinan production.</title>
        <authorList>
            <person name="Guo L."/>
            <person name="Winzer T."/>
            <person name="Yang X."/>
            <person name="Li Y."/>
            <person name="Ning Z."/>
            <person name="He Z."/>
            <person name="Teodor R."/>
            <person name="Lu Y."/>
            <person name="Bowser T.A."/>
            <person name="Graham I.A."/>
            <person name="Ye K."/>
        </authorList>
    </citation>
    <scope>NUCLEOTIDE SEQUENCE [LARGE SCALE GENOMIC DNA]</scope>
    <source>
        <strain evidence="6">cv. HN1</strain>
        <tissue evidence="5">Leaves</tissue>
    </source>
</reference>
<dbReference type="GO" id="GO:0042054">
    <property type="term" value="F:histone methyltransferase activity"/>
    <property type="evidence" value="ECO:0007669"/>
    <property type="project" value="TreeGrafter"/>
</dbReference>
<dbReference type="OMA" id="WINTLDX"/>
<comment type="subcellular location">
    <subcellularLocation>
        <location evidence="1">Chromosome</location>
    </subcellularLocation>
    <subcellularLocation>
        <location evidence="3">Nucleus</location>
    </subcellularLocation>
</comment>
<dbReference type="PANTHER" id="PTHR45660">
    <property type="entry name" value="HISTONE-LYSINE N-METHYLTRANSFERASE SETMAR"/>
    <property type="match status" value="1"/>
</dbReference>
<dbReference type="GO" id="GO:0005634">
    <property type="term" value="C:nucleus"/>
    <property type="evidence" value="ECO:0007669"/>
    <property type="project" value="UniProtKB-SubCell"/>
</dbReference>
<organism evidence="5 6">
    <name type="scientific">Papaver somniferum</name>
    <name type="common">Opium poppy</name>
    <dbReference type="NCBI Taxonomy" id="3469"/>
    <lineage>
        <taxon>Eukaryota</taxon>
        <taxon>Viridiplantae</taxon>
        <taxon>Streptophyta</taxon>
        <taxon>Embryophyta</taxon>
        <taxon>Tracheophyta</taxon>
        <taxon>Spermatophyta</taxon>
        <taxon>Magnoliopsida</taxon>
        <taxon>Ranunculales</taxon>
        <taxon>Papaveraceae</taxon>
        <taxon>Papaveroideae</taxon>
        <taxon>Papaver</taxon>
    </lineage>
</organism>
<dbReference type="InterPro" id="IPR015947">
    <property type="entry name" value="PUA-like_sf"/>
</dbReference>
<dbReference type="SUPFAM" id="SSF88697">
    <property type="entry name" value="PUA domain-like"/>
    <property type="match status" value="1"/>
</dbReference>
<accession>A0A4Y7K5N1</accession>
<feature type="domain" description="YDG" evidence="4">
    <location>
        <begin position="1"/>
        <end position="31"/>
    </location>
</feature>
<dbReference type="GO" id="GO:0003690">
    <property type="term" value="F:double-stranded DNA binding"/>
    <property type="evidence" value="ECO:0007669"/>
    <property type="project" value="TreeGrafter"/>
</dbReference>
<dbReference type="PANTHER" id="PTHR45660:SF94">
    <property type="entry name" value="HISTONE-LYSINE N-METHYLTRANSFERASE, H3 LYSINE-9 SPECIFIC SUVH4"/>
    <property type="match status" value="1"/>
</dbReference>